<sequence>MREKVIQYIPKLVYAKPQKGLNNVKDAFDIAIDGVLKRVKEQEKSNGNDYIHTY</sequence>
<dbReference type="AlphaFoldDB" id="A0A7J8VBJ7"/>
<dbReference type="EMBL" id="JABFAB010000009">
    <property type="protein sequence ID" value="MBA0659804.1"/>
    <property type="molecule type" value="Genomic_DNA"/>
</dbReference>
<name>A0A7J8VBJ7_9ROSI</name>
<organism evidence="1 2">
    <name type="scientific">Gossypium klotzschianum</name>
    <dbReference type="NCBI Taxonomy" id="34286"/>
    <lineage>
        <taxon>Eukaryota</taxon>
        <taxon>Viridiplantae</taxon>
        <taxon>Streptophyta</taxon>
        <taxon>Embryophyta</taxon>
        <taxon>Tracheophyta</taxon>
        <taxon>Spermatophyta</taxon>
        <taxon>Magnoliopsida</taxon>
        <taxon>eudicotyledons</taxon>
        <taxon>Gunneridae</taxon>
        <taxon>Pentapetalae</taxon>
        <taxon>rosids</taxon>
        <taxon>malvids</taxon>
        <taxon>Malvales</taxon>
        <taxon>Malvaceae</taxon>
        <taxon>Malvoideae</taxon>
        <taxon>Gossypium</taxon>
    </lineage>
</organism>
<keyword evidence="2" id="KW-1185">Reference proteome</keyword>
<reference evidence="1 2" key="1">
    <citation type="journal article" date="2019" name="Genome Biol. Evol.">
        <title>Insights into the evolution of the New World diploid cottons (Gossypium, subgenus Houzingenia) based on genome sequencing.</title>
        <authorList>
            <person name="Grover C.E."/>
            <person name="Arick M.A. 2nd"/>
            <person name="Thrash A."/>
            <person name="Conover J.L."/>
            <person name="Sanders W.S."/>
            <person name="Peterson D.G."/>
            <person name="Frelichowski J.E."/>
            <person name="Scheffler J.A."/>
            <person name="Scheffler B.E."/>
            <person name="Wendel J.F."/>
        </authorList>
    </citation>
    <scope>NUCLEOTIDE SEQUENCE [LARGE SCALE GENOMIC DNA]</scope>
    <source>
        <strain evidence="1">57</strain>
        <tissue evidence="1">Leaf</tissue>
    </source>
</reference>
<proteinExistence type="predicted"/>
<accession>A0A7J8VBJ7</accession>
<comment type="caution">
    <text evidence="1">The sequence shown here is derived from an EMBL/GenBank/DDBJ whole genome shotgun (WGS) entry which is preliminary data.</text>
</comment>
<protein>
    <submittedName>
        <fullName evidence="1">Uncharacterized protein</fullName>
    </submittedName>
</protein>
<dbReference type="Proteomes" id="UP000593573">
    <property type="component" value="Unassembled WGS sequence"/>
</dbReference>
<gene>
    <name evidence="1" type="ORF">Goklo_011903</name>
</gene>
<evidence type="ECO:0000313" key="1">
    <source>
        <dbReference type="EMBL" id="MBA0659804.1"/>
    </source>
</evidence>
<evidence type="ECO:0000313" key="2">
    <source>
        <dbReference type="Proteomes" id="UP000593573"/>
    </source>
</evidence>
<dbReference type="OrthoDB" id="1924787at2759"/>
<feature type="non-terminal residue" evidence="1">
    <location>
        <position position="54"/>
    </location>
</feature>